<organism evidence="1 2">
    <name type="scientific">Bacteroides thetaiotaomicron</name>
    <dbReference type="NCBI Taxonomy" id="818"/>
    <lineage>
        <taxon>Bacteria</taxon>
        <taxon>Pseudomonadati</taxon>
        <taxon>Bacteroidota</taxon>
        <taxon>Bacteroidia</taxon>
        <taxon>Bacteroidales</taxon>
        <taxon>Bacteroidaceae</taxon>
        <taxon>Bacteroides</taxon>
    </lineage>
</organism>
<dbReference type="Gene3D" id="2.60.40.3080">
    <property type="match status" value="1"/>
</dbReference>
<dbReference type="InterPro" id="IPR021638">
    <property type="entry name" value="DUF3244"/>
</dbReference>
<dbReference type="PROSITE" id="PS51257">
    <property type="entry name" value="PROKAR_LIPOPROTEIN"/>
    <property type="match status" value="1"/>
</dbReference>
<protein>
    <submittedName>
        <fullName evidence="1">Protein of uncharacterized function (DUF3244)</fullName>
    </submittedName>
</protein>
<gene>
    <name evidence="1" type="ORF">ERS852557_02583</name>
</gene>
<proteinExistence type="predicted"/>
<name>A0A174TB02_BACT4</name>
<dbReference type="EMBL" id="CZBI01000003">
    <property type="protein sequence ID" value="CUQ05287.1"/>
    <property type="molecule type" value="Genomic_DNA"/>
</dbReference>
<dbReference type="AlphaFoldDB" id="A0A174TB02"/>
<evidence type="ECO:0000313" key="2">
    <source>
        <dbReference type="Proteomes" id="UP000095541"/>
    </source>
</evidence>
<sequence>MKKLLFIVIITVLGCTALQAKKHINGIGNWRVKASTRVPTSTPFDIYYEGNILIIHANIDLENIIIEVKDSSNKIIYLDLASIQANDEHLFTLESTPSGEYTIEIKSGENYIIGYFKL</sequence>
<accession>A0A174TB02</accession>
<evidence type="ECO:0000313" key="1">
    <source>
        <dbReference type="EMBL" id="CUQ05287.1"/>
    </source>
</evidence>
<reference evidence="1 2" key="1">
    <citation type="submission" date="2015-09" db="EMBL/GenBank/DDBJ databases">
        <authorList>
            <consortium name="Pathogen Informatics"/>
        </authorList>
    </citation>
    <scope>NUCLEOTIDE SEQUENCE [LARGE SCALE GENOMIC DNA]</scope>
    <source>
        <strain evidence="1 2">2789STDY5834945</strain>
    </source>
</reference>
<dbReference type="Pfam" id="PF11589">
    <property type="entry name" value="DUF3244"/>
    <property type="match status" value="1"/>
</dbReference>
<dbReference type="Proteomes" id="UP000095541">
    <property type="component" value="Unassembled WGS sequence"/>
</dbReference>